<evidence type="ECO:0000313" key="1">
    <source>
        <dbReference type="EMBL" id="KAF0288907.1"/>
    </source>
</evidence>
<comment type="caution">
    <text evidence="1">The sequence shown here is derived from an EMBL/GenBank/DDBJ whole genome shotgun (WGS) entry which is preliminary data.</text>
</comment>
<accession>A0A6A4UYJ4</accession>
<proteinExistence type="predicted"/>
<evidence type="ECO:0000313" key="2">
    <source>
        <dbReference type="Proteomes" id="UP000440578"/>
    </source>
</evidence>
<gene>
    <name evidence="1" type="ORF">FJT64_012795</name>
</gene>
<dbReference type="EMBL" id="VIIS01002074">
    <property type="protein sequence ID" value="KAF0288907.1"/>
    <property type="molecule type" value="Genomic_DNA"/>
</dbReference>
<protein>
    <submittedName>
        <fullName evidence="1">Uncharacterized protein</fullName>
    </submittedName>
</protein>
<dbReference type="Proteomes" id="UP000440578">
    <property type="component" value="Unassembled WGS sequence"/>
</dbReference>
<keyword evidence="2" id="KW-1185">Reference proteome</keyword>
<dbReference type="AlphaFoldDB" id="A0A6A4UYJ4"/>
<name>A0A6A4UYJ4_AMPAM</name>
<reference evidence="1 2" key="1">
    <citation type="submission" date="2019-07" db="EMBL/GenBank/DDBJ databases">
        <title>Draft genome assembly of a fouling barnacle, Amphibalanus amphitrite (Darwin, 1854): The first reference genome for Thecostraca.</title>
        <authorList>
            <person name="Kim W."/>
        </authorList>
    </citation>
    <scope>NUCLEOTIDE SEQUENCE [LARGE SCALE GENOMIC DNA]</scope>
    <source>
        <strain evidence="1">SNU_AA5</strain>
        <tissue evidence="1">Soma without cirri and trophi</tissue>
    </source>
</reference>
<organism evidence="1 2">
    <name type="scientific">Amphibalanus amphitrite</name>
    <name type="common">Striped barnacle</name>
    <name type="synonym">Balanus amphitrite</name>
    <dbReference type="NCBI Taxonomy" id="1232801"/>
    <lineage>
        <taxon>Eukaryota</taxon>
        <taxon>Metazoa</taxon>
        <taxon>Ecdysozoa</taxon>
        <taxon>Arthropoda</taxon>
        <taxon>Crustacea</taxon>
        <taxon>Multicrustacea</taxon>
        <taxon>Cirripedia</taxon>
        <taxon>Thoracica</taxon>
        <taxon>Thoracicalcarea</taxon>
        <taxon>Balanomorpha</taxon>
        <taxon>Balanoidea</taxon>
        <taxon>Balanidae</taxon>
        <taxon>Amphibalaninae</taxon>
        <taxon>Amphibalanus</taxon>
    </lineage>
</organism>
<sequence>MMQAGPLPARVSRHRSGTLLWKEMELLSGQVGLREKFSEGLKTWLAGIMAQTECRREVIIRDEEGAAYPHVQEAPEGEWSVLVERTEVARCSTLEEALLLVGVSFYVFNQKPRTKYSLS</sequence>